<proteinExistence type="inferred from homology"/>
<feature type="domain" description="PDEase" evidence="5">
    <location>
        <begin position="347"/>
        <end position="678"/>
    </location>
</feature>
<evidence type="ECO:0000313" key="6">
    <source>
        <dbReference type="EMBL" id="KAF5831042.1"/>
    </source>
</evidence>
<evidence type="ECO:0000256" key="3">
    <source>
        <dbReference type="RuleBase" id="RU363067"/>
    </source>
</evidence>
<feature type="region of interest" description="Disordered" evidence="4">
    <location>
        <begin position="112"/>
        <end position="133"/>
    </location>
</feature>
<name>A0ABQ7G906_DUNSA</name>
<feature type="compositionally biased region" description="Basic and acidic residues" evidence="4">
    <location>
        <begin position="305"/>
        <end position="317"/>
    </location>
</feature>
<dbReference type="EC" id="3.1.4.-" evidence="3"/>
<dbReference type="Pfam" id="PF00233">
    <property type="entry name" value="PDEase_I"/>
    <property type="match status" value="1"/>
</dbReference>
<dbReference type="CDD" id="cd00077">
    <property type="entry name" value="HDc"/>
    <property type="match status" value="1"/>
</dbReference>
<feature type="region of interest" description="Disordered" evidence="4">
    <location>
        <begin position="57"/>
        <end position="78"/>
    </location>
</feature>
<dbReference type="PROSITE" id="PS00126">
    <property type="entry name" value="PDEASE_I_1"/>
    <property type="match status" value="1"/>
</dbReference>
<comment type="cofactor">
    <cofactor evidence="3">
        <name>a divalent metal cation</name>
        <dbReference type="ChEBI" id="CHEBI:60240"/>
    </cofactor>
    <text evidence="3">Binds 2 divalent metal cations per subunit. Site 1 may preferentially bind zinc ions, while site 2 has a preference for magnesium and/or manganese ions.</text>
</comment>
<feature type="compositionally biased region" description="Low complexity" evidence="4">
    <location>
        <begin position="114"/>
        <end position="124"/>
    </location>
</feature>
<feature type="compositionally biased region" description="Polar residues" evidence="4">
    <location>
        <begin position="165"/>
        <end position="190"/>
    </location>
</feature>
<dbReference type="PROSITE" id="PS51845">
    <property type="entry name" value="PDEASE_I_2"/>
    <property type="match status" value="1"/>
</dbReference>
<feature type="compositionally biased region" description="Polar residues" evidence="4">
    <location>
        <begin position="225"/>
        <end position="244"/>
    </location>
</feature>
<sequence>MPLVQDLLRGLLVESQEVNLPWTLVEMLHRRFPFEPAVEDSILFTLGHRPLFPAGGHSYSDVSNQGAQESSGDREAEVASYEHILRTLAQERSMFDASGSRGKRSCLSFKRRSLLSPNGSSGNNTQTSDTQNAQPCADALAVSGPTQYEGTLGNPSAEAEETLPASHTSHSVPSNAQVPAPRQQQMQNNRSGRKSIVFDSAFCGTLNGIPTAASAWVTSLGRGWSGQSTSAANSPGISRRSSQDIWDEVRPGSAAEKRKSDPDGFFGLHKAGRLFKSASSRMLDARKDESQEQEPQPPPQQQQRQQEHDPEVETVEHFRPSRFELRMPLMDEYAEHACMPLHSPSISASSLFFHVDRLLAQADTSFFFNTFALNDATSGHALSVLGFFLLNRTGMTSTFRMSLPRLARFLRKIEAGMKVVPYHNAVHVADVLQTLHAMSTLGGLSNAIADPLFMLSAYLAAIIHDFEHQGLTNAFLIATESPLAMRYNDSAPLEQHHLSSAFSVLKELDLMPSLPKPDYLRLRRVVIDMVLATDMAKHMDVYSRMSTLAALVSANSMSSKLSSRHSNSGPLLVSPFSRANAQSLGMRRSMMTPSPLSPEQSFTLKGEALEVTSNSNKSGSLVLDESKKILLLQVALKCADLGHMAESWDVHLRWVSKLEEEFFQQGRQLSALLAKLKV</sequence>
<dbReference type="InterPro" id="IPR036971">
    <property type="entry name" value="PDEase_catalytic_dom_sf"/>
</dbReference>
<comment type="similarity">
    <text evidence="3">Belongs to the cyclic nucleotide phosphodiesterase family.</text>
</comment>
<dbReference type="PANTHER" id="PTHR11347">
    <property type="entry name" value="CYCLIC NUCLEOTIDE PHOSPHODIESTERASE"/>
    <property type="match status" value="1"/>
</dbReference>
<protein>
    <recommendedName>
        <fullName evidence="3">Phosphodiesterase</fullName>
        <ecNumber evidence="3">3.1.4.-</ecNumber>
    </recommendedName>
</protein>
<keyword evidence="1 3" id="KW-0479">Metal-binding</keyword>
<dbReference type="Gene3D" id="1.10.1300.10">
    <property type="entry name" value="3'5'-cyclic nucleotide phosphodiesterase, catalytic domain"/>
    <property type="match status" value="1"/>
</dbReference>
<dbReference type="EMBL" id="MU069982">
    <property type="protein sequence ID" value="KAF5831042.1"/>
    <property type="molecule type" value="Genomic_DNA"/>
</dbReference>
<organism evidence="6 7">
    <name type="scientific">Dunaliella salina</name>
    <name type="common">Green alga</name>
    <name type="synonym">Protococcus salinus</name>
    <dbReference type="NCBI Taxonomy" id="3046"/>
    <lineage>
        <taxon>Eukaryota</taxon>
        <taxon>Viridiplantae</taxon>
        <taxon>Chlorophyta</taxon>
        <taxon>core chlorophytes</taxon>
        <taxon>Chlorophyceae</taxon>
        <taxon>CS clade</taxon>
        <taxon>Chlamydomonadales</taxon>
        <taxon>Dunaliellaceae</taxon>
        <taxon>Dunaliella</taxon>
    </lineage>
</organism>
<evidence type="ECO:0000256" key="1">
    <source>
        <dbReference type="ARBA" id="ARBA00022723"/>
    </source>
</evidence>
<feature type="compositionally biased region" description="Basic and acidic residues" evidence="4">
    <location>
        <begin position="247"/>
        <end position="262"/>
    </location>
</feature>
<evidence type="ECO:0000259" key="5">
    <source>
        <dbReference type="PROSITE" id="PS51845"/>
    </source>
</evidence>
<evidence type="ECO:0000313" key="7">
    <source>
        <dbReference type="Proteomes" id="UP000815325"/>
    </source>
</evidence>
<feature type="region of interest" description="Disordered" evidence="4">
    <location>
        <begin position="145"/>
        <end position="191"/>
    </location>
</feature>
<dbReference type="Proteomes" id="UP000815325">
    <property type="component" value="Unassembled WGS sequence"/>
</dbReference>
<gene>
    <name evidence="6" type="ORF">DUNSADRAFT_13673</name>
</gene>
<keyword evidence="2 3" id="KW-0378">Hydrolase</keyword>
<comment type="caution">
    <text evidence="6">The sequence shown here is derived from an EMBL/GenBank/DDBJ whole genome shotgun (WGS) entry which is preliminary data.</text>
</comment>
<evidence type="ECO:0000256" key="4">
    <source>
        <dbReference type="SAM" id="MobiDB-lite"/>
    </source>
</evidence>
<feature type="region of interest" description="Disordered" evidence="4">
    <location>
        <begin position="282"/>
        <end position="317"/>
    </location>
</feature>
<dbReference type="InterPro" id="IPR003607">
    <property type="entry name" value="HD/PDEase_dom"/>
</dbReference>
<accession>A0ABQ7G906</accession>
<dbReference type="InterPro" id="IPR002073">
    <property type="entry name" value="PDEase_catalytic_dom"/>
</dbReference>
<dbReference type="SUPFAM" id="SSF109604">
    <property type="entry name" value="HD-domain/PDEase-like"/>
    <property type="match status" value="1"/>
</dbReference>
<dbReference type="SMART" id="SM00471">
    <property type="entry name" value="HDc"/>
    <property type="match status" value="1"/>
</dbReference>
<keyword evidence="7" id="KW-1185">Reference proteome</keyword>
<feature type="compositionally biased region" description="Polar residues" evidence="4">
    <location>
        <begin position="60"/>
        <end position="70"/>
    </location>
</feature>
<reference evidence="6" key="1">
    <citation type="submission" date="2017-08" db="EMBL/GenBank/DDBJ databases">
        <authorList>
            <person name="Polle J.E."/>
            <person name="Barry K."/>
            <person name="Cushman J."/>
            <person name="Schmutz J."/>
            <person name="Tran D."/>
            <person name="Hathwaick L.T."/>
            <person name="Yim W.C."/>
            <person name="Jenkins J."/>
            <person name="Mckie-Krisberg Z.M."/>
            <person name="Prochnik S."/>
            <person name="Lindquist E."/>
            <person name="Dockter R.B."/>
            <person name="Adam C."/>
            <person name="Molina H."/>
            <person name="Bunkerborg J."/>
            <person name="Jin E."/>
            <person name="Buchheim M."/>
            <person name="Magnuson J."/>
        </authorList>
    </citation>
    <scope>NUCLEOTIDE SEQUENCE</scope>
    <source>
        <strain evidence="6">CCAP 19/18</strain>
    </source>
</reference>
<dbReference type="InterPro" id="IPR023088">
    <property type="entry name" value="PDEase"/>
</dbReference>
<dbReference type="InterPro" id="IPR023174">
    <property type="entry name" value="PDEase_CS"/>
</dbReference>
<feature type="region of interest" description="Disordered" evidence="4">
    <location>
        <begin position="223"/>
        <end position="266"/>
    </location>
</feature>
<evidence type="ECO:0000256" key="2">
    <source>
        <dbReference type="ARBA" id="ARBA00022801"/>
    </source>
</evidence>
<dbReference type="PRINTS" id="PR00387">
    <property type="entry name" value="PDIESTERASE1"/>
</dbReference>